<evidence type="ECO:0000313" key="3">
    <source>
        <dbReference type="Proteomes" id="UP000478052"/>
    </source>
</evidence>
<dbReference type="EMBL" id="VUJU01006325">
    <property type="protein sequence ID" value="KAF0748848.1"/>
    <property type="molecule type" value="Genomic_DNA"/>
</dbReference>
<dbReference type="Proteomes" id="UP000478052">
    <property type="component" value="Unassembled WGS sequence"/>
</dbReference>
<sequence>MNVKKALELLSSSTANTLQCLKNDNYKQFSRSPFSKGLTYNLLWIKLFHLFKTFILGFAAAVKSTFEISDVIFIMIISAILHFIYDLFGYITKVLNSLYCIMQNIDSIAQEQMHNIDKLVIDFMLNGKFDKAKEYSDDKVLLAKQTYVLT</sequence>
<keyword evidence="1" id="KW-0812">Transmembrane</keyword>
<protein>
    <submittedName>
        <fullName evidence="2">Inhibitor of growth protein 4-like</fullName>
    </submittedName>
</protein>
<evidence type="ECO:0000313" key="2">
    <source>
        <dbReference type="EMBL" id="KAF0748848.1"/>
    </source>
</evidence>
<feature type="transmembrane region" description="Helical" evidence="1">
    <location>
        <begin position="38"/>
        <end position="62"/>
    </location>
</feature>
<accession>A0A6G0Y4J4</accession>
<dbReference type="AlphaFoldDB" id="A0A6G0Y4J4"/>
<dbReference type="OrthoDB" id="5411773at2759"/>
<name>A0A6G0Y4J4_APHCR</name>
<comment type="caution">
    <text evidence="2">The sequence shown here is derived from an EMBL/GenBank/DDBJ whole genome shotgun (WGS) entry which is preliminary data.</text>
</comment>
<keyword evidence="1" id="KW-1133">Transmembrane helix</keyword>
<reference evidence="2 3" key="1">
    <citation type="submission" date="2019-08" db="EMBL/GenBank/DDBJ databases">
        <title>Whole genome of Aphis craccivora.</title>
        <authorList>
            <person name="Voronova N.V."/>
            <person name="Shulinski R.S."/>
            <person name="Bandarenka Y.V."/>
            <person name="Zhorov D.G."/>
            <person name="Warner D."/>
        </authorList>
    </citation>
    <scope>NUCLEOTIDE SEQUENCE [LARGE SCALE GENOMIC DNA]</scope>
    <source>
        <strain evidence="2">180601</strain>
        <tissue evidence="2">Whole Body</tissue>
    </source>
</reference>
<feature type="transmembrane region" description="Helical" evidence="1">
    <location>
        <begin position="68"/>
        <end position="88"/>
    </location>
</feature>
<gene>
    <name evidence="2" type="ORF">FWK35_00018602</name>
</gene>
<organism evidence="2 3">
    <name type="scientific">Aphis craccivora</name>
    <name type="common">Cowpea aphid</name>
    <dbReference type="NCBI Taxonomy" id="307492"/>
    <lineage>
        <taxon>Eukaryota</taxon>
        <taxon>Metazoa</taxon>
        <taxon>Ecdysozoa</taxon>
        <taxon>Arthropoda</taxon>
        <taxon>Hexapoda</taxon>
        <taxon>Insecta</taxon>
        <taxon>Pterygota</taxon>
        <taxon>Neoptera</taxon>
        <taxon>Paraneoptera</taxon>
        <taxon>Hemiptera</taxon>
        <taxon>Sternorrhyncha</taxon>
        <taxon>Aphidomorpha</taxon>
        <taxon>Aphidoidea</taxon>
        <taxon>Aphididae</taxon>
        <taxon>Aphidini</taxon>
        <taxon>Aphis</taxon>
        <taxon>Aphis</taxon>
    </lineage>
</organism>
<keyword evidence="1" id="KW-0472">Membrane</keyword>
<evidence type="ECO:0000256" key="1">
    <source>
        <dbReference type="SAM" id="Phobius"/>
    </source>
</evidence>
<proteinExistence type="predicted"/>
<keyword evidence="3" id="KW-1185">Reference proteome</keyword>